<evidence type="ECO:0000313" key="2">
    <source>
        <dbReference type="Proteomes" id="UP000591948"/>
    </source>
</evidence>
<reference evidence="1 2" key="1">
    <citation type="journal article" date="2020" name="Front. Microbiol.">
        <title>Single-cell genomics of novel Actinobacteria with the Wood-Ljungdahl pathway discovered in a serpentinizing system.</title>
        <authorList>
            <person name="Merino N."/>
            <person name="Kawai M."/>
            <person name="Boyd E.S."/>
            <person name="Colman D.R."/>
            <person name="McGlynn S.E."/>
            <person name="Nealson K.H."/>
            <person name="Kurokawa K."/>
            <person name="Hongoh Y."/>
        </authorList>
    </citation>
    <scope>NUCLEOTIDE SEQUENCE [LARGE SCALE GENOMIC DNA]</scope>
    <source>
        <strain evidence="1 2">S33</strain>
    </source>
</reference>
<evidence type="ECO:0000313" key="1">
    <source>
        <dbReference type="EMBL" id="GFP27568.1"/>
    </source>
</evidence>
<protein>
    <submittedName>
        <fullName evidence="1">Uncharacterized protein</fullName>
    </submittedName>
</protein>
<name>A0A6V8P503_9ACTN</name>
<gene>
    <name evidence="1" type="ORF">HKBW3S33_00980</name>
</gene>
<dbReference type="Proteomes" id="UP000591948">
    <property type="component" value="Unassembled WGS sequence"/>
</dbReference>
<keyword evidence="2" id="KW-1185">Reference proteome</keyword>
<comment type="caution">
    <text evidence="1">The sequence shown here is derived from an EMBL/GenBank/DDBJ whole genome shotgun (WGS) entry which is preliminary data.</text>
</comment>
<accession>A0A6V8P503</accession>
<proteinExistence type="predicted"/>
<sequence length="150" mass="16439">MMPVHVVDVGRTEEAPVQDHLDLLIDAVKEVGGAVETAGRPCDRNRSSFGFLPNGRRFSFPGGNDLLCPGINPPCSFLSLVLRKELDRRLEKAGHCFEWADINRDLKALREITIDDNGKTLVLRSECLGTCGKVFQSVGVAIPPVIREVA</sequence>
<dbReference type="RefSeq" id="WP_176233366.1">
    <property type="nucleotide sequence ID" value="NZ_BLRY01000045.1"/>
</dbReference>
<organism evidence="1 2">
    <name type="scientific">Candidatus Hakubella thermalkaliphila</name>
    <dbReference type="NCBI Taxonomy" id="2754717"/>
    <lineage>
        <taxon>Bacteria</taxon>
        <taxon>Bacillati</taxon>
        <taxon>Actinomycetota</taxon>
        <taxon>Actinomycetota incertae sedis</taxon>
        <taxon>Candidatus Hakubellales</taxon>
        <taxon>Candidatus Hakubellaceae</taxon>
        <taxon>Candidatus Hakubella</taxon>
    </lineage>
</organism>
<dbReference type="EMBL" id="BLRY01000045">
    <property type="protein sequence ID" value="GFP27568.1"/>
    <property type="molecule type" value="Genomic_DNA"/>
</dbReference>
<dbReference type="AlphaFoldDB" id="A0A6V8P503"/>